<dbReference type="InterPro" id="IPR006062">
    <property type="entry name" value="His_biosynth"/>
</dbReference>
<evidence type="ECO:0000256" key="5">
    <source>
        <dbReference type="RuleBase" id="RU003657"/>
    </source>
</evidence>
<name>A0A2P7BR78_9HYPH</name>
<keyword evidence="7" id="KW-1185">Reference proteome</keyword>
<comment type="caution">
    <text evidence="6">The sequence shown here is derived from an EMBL/GenBank/DDBJ whole genome shotgun (WGS) entry which is preliminary data.</text>
</comment>
<keyword evidence="2 5" id="KW-0028">Amino-acid biosynthesis</keyword>
<dbReference type="CDD" id="cd04723">
    <property type="entry name" value="HisA_HisF"/>
    <property type="match status" value="1"/>
</dbReference>
<dbReference type="Pfam" id="PF00977">
    <property type="entry name" value="His_biosynth"/>
    <property type="match status" value="1"/>
</dbReference>
<sequence>MSAAQVPTGHKWLSFLGKTRFHGALIRWNLLVLIIPVLDIKDGLVVRARMGNREAYKPIDTPLSPTANLVDVAEGLRKLYPFPAFYIADLDRIERRGEGTPLNQLQPLLSIANIWLDAGFSEQDQLASVLQNNGISPVLGSESQTGSSTLEGLCTDARLVLSLDFRGDDFLGPRSILENAHHWPSRVIVMTLGRIGANSGPDFDRLADIKRRAGDRDIIAAGGVRDLHDLERLEAMGIAAALVATALHNGSLTPEAISSLMENETYGTAEKGRKIAPSPHSQF</sequence>
<comment type="similarity">
    <text evidence="1 5">Belongs to the HisA/HisF family.</text>
</comment>
<evidence type="ECO:0000256" key="2">
    <source>
        <dbReference type="ARBA" id="ARBA00022605"/>
    </source>
</evidence>
<protein>
    <submittedName>
        <fullName evidence="6">Nickel transporter</fullName>
    </submittedName>
</protein>
<dbReference type="Proteomes" id="UP000241444">
    <property type="component" value="Unassembled WGS sequence"/>
</dbReference>
<evidence type="ECO:0000256" key="4">
    <source>
        <dbReference type="ARBA" id="ARBA00029440"/>
    </source>
</evidence>
<evidence type="ECO:0000313" key="6">
    <source>
        <dbReference type="EMBL" id="PSH68978.1"/>
    </source>
</evidence>
<dbReference type="InterPro" id="IPR013785">
    <property type="entry name" value="Aldolase_TIM"/>
</dbReference>
<keyword evidence="3 5" id="KW-0368">Histidine biosynthesis</keyword>
<evidence type="ECO:0000313" key="7">
    <source>
        <dbReference type="Proteomes" id="UP000241444"/>
    </source>
</evidence>
<dbReference type="InterPro" id="IPR011060">
    <property type="entry name" value="RibuloseP-bd_barrel"/>
</dbReference>
<dbReference type="OrthoDB" id="8535539at2"/>
<reference evidence="7" key="1">
    <citation type="submission" date="2017-11" db="EMBL/GenBank/DDBJ databases">
        <authorList>
            <person name="Kuznetsova I."/>
            <person name="Sazanova A."/>
            <person name="Chirak E."/>
            <person name="Safronova V."/>
            <person name="Willems A."/>
        </authorList>
    </citation>
    <scope>NUCLEOTIDE SEQUENCE [LARGE SCALE GENOMIC DNA]</scope>
    <source>
        <strain evidence="7">STM 196</strain>
    </source>
</reference>
<proteinExistence type="inferred from homology"/>
<organism evidence="6 7">
    <name type="scientific">Phyllobacterium brassicacearum</name>
    <dbReference type="NCBI Taxonomy" id="314235"/>
    <lineage>
        <taxon>Bacteria</taxon>
        <taxon>Pseudomonadati</taxon>
        <taxon>Pseudomonadota</taxon>
        <taxon>Alphaproteobacteria</taxon>
        <taxon>Hyphomicrobiales</taxon>
        <taxon>Phyllobacteriaceae</taxon>
        <taxon>Phyllobacterium</taxon>
    </lineage>
</organism>
<gene>
    <name evidence="6" type="ORF">CU102_11360</name>
</gene>
<dbReference type="AlphaFoldDB" id="A0A2P7BR78"/>
<comment type="pathway">
    <text evidence="4">Amino-acid biosynthesis.</text>
</comment>
<dbReference type="SUPFAM" id="SSF51366">
    <property type="entry name" value="Ribulose-phoshate binding barrel"/>
    <property type="match status" value="1"/>
</dbReference>
<accession>A0A2P7BR78</accession>
<dbReference type="GO" id="GO:0000105">
    <property type="term" value="P:L-histidine biosynthetic process"/>
    <property type="evidence" value="ECO:0007669"/>
    <property type="project" value="UniProtKB-KW"/>
</dbReference>
<dbReference type="Gene3D" id="3.20.20.70">
    <property type="entry name" value="Aldolase class I"/>
    <property type="match status" value="1"/>
</dbReference>
<evidence type="ECO:0000256" key="1">
    <source>
        <dbReference type="ARBA" id="ARBA00009667"/>
    </source>
</evidence>
<dbReference type="EMBL" id="PGGO01000007">
    <property type="protein sequence ID" value="PSH68978.1"/>
    <property type="molecule type" value="Genomic_DNA"/>
</dbReference>
<evidence type="ECO:0000256" key="3">
    <source>
        <dbReference type="ARBA" id="ARBA00023102"/>
    </source>
</evidence>